<evidence type="ECO:0000259" key="7">
    <source>
        <dbReference type="Pfam" id="PF01120"/>
    </source>
</evidence>
<feature type="domain" description="Glycoside hydrolase family 29 N-terminal" evidence="7">
    <location>
        <begin position="7"/>
        <end position="325"/>
    </location>
</feature>
<organism evidence="8 9">
    <name type="scientific">Victivallis vadensis</name>
    <dbReference type="NCBI Taxonomy" id="172901"/>
    <lineage>
        <taxon>Bacteria</taxon>
        <taxon>Pseudomonadati</taxon>
        <taxon>Lentisphaerota</taxon>
        <taxon>Lentisphaeria</taxon>
        <taxon>Victivallales</taxon>
        <taxon>Victivallaceae</taxon>
        <taxon>Victivallis</taxon>
    </lineage>
</organism>
<dbReference type="InterPro" id="IPR000933">
    <property type="entry name" value="Glyco_hydro_29"/>
</dbReference>
<evidence type="ECO:0000256" key="6">
    <source>
        <dbReference type="ARBA" id="ARBA00023295"/>
    </source>
</evidence>
<accession>A0A2U1ASM8</accession>
<proteinExistence type="inferred from homology"/>
<keyword evidence="9" id="KW-1185">Reference proteome</keyword>
<protein>
    <recommendedName>
        <fullName evidence="3">alpha-L-fucosidase</fullName>
        <ecNumber evidence="3">3.2.1.51</ecNumber>
    </recommendedName>
</protein>
<dbReference type="SMART" id="SM00812">
    <property type="entry name" value="Alpha_L_fucos"/>
    <property type="match status" value="1"/>
</dbReference>
<dbReference type="EC" id="3.2.1.51" evidence="3"/>
<comment type="caution">
    <text evidence="8">The sequence shown here is derived from an EMBL/GenBank/DDBJ whole genome shotgun (WGS) entry which is preliminary data.</text>
</comment>
<dbReference type="GO" id="GO:0005764">
    <property type="term" value="C:lysosome"/>
    <property type="evidence" value="ECO:0007669"/>
    <property type="project" value="TreeGrafter"/>
</dbReference>
<comment type="function">
    <text evidence="1">Alpha-L-fucosidase is responsible for hydrolyzing the alpha-1,6-linked fucose joined to the reducing-end N-acetylglucosamine of the carbohydrate moieties of glycoproteins.</text>
</comment>
<dbReference type="EMBL" id="QEKH01000021">
    <property type="protein sequence ID" value="PVY39383.1"/>
    <property type="molecule type" value="Genomic_DNA"/>
</dbReference>
<dbReference type="AlphaFoldDB" id="A0A2U1ASM8"/>
<reference evidence="8 9" key="1">
    <citation type="submission" date="2018-04" db="EMBL/GenBank/DDBJ databases">
        <title>Genomic Encyclopedia of Type Strains, Phase IV (KMG-IV): sequencing the most valuable type-strain genomes for metagenomic binning, comparative biology and taxonomic classification.</title>
        <authorList>
            <person name="Goeker M."/>
        </authorList>
    </citation>
    <scope>NUCLEOTIDE SEQUENCE [LARGE SCALE GENOMIC DNA]</scope>
    <source>
        <strain evidence="8 9">DSM 14823</strain>
    </source>
</reference>
<dbReference type="GO" id="GO:0004560">
    <property type="term" value="F:alpha-L-fucosidase activity"/>
    <property type="evidence" value="ECO:0007669"/>
    <property type="project" value="InterPro"/>
</dbReference>
<evidence type="ECO:0000256" key="3">
    <source>
        <dbReference type="ARBA" id="ARBA00012662"/>
    </source>
</evidence>
<keyword evidence="6" id="KW-0326">Glycosidase</keyword>
<dbReference type="GeneID" id="78296031"/>
<gene>
    <name evidence="8" type="ORF">C8D82_12158</name>
</gene>
<name>A0A2U1ASM8_9BACT</name>
<dbReference type="SUPFAM" id="SSF51445">
    <property type="entry name" value="(Trans)glycosidases"/>
    <property type="match status" value="1"/>
</dbReference>
<evidence type="ECO:0000313" key="8">
    <source>
        <dbReference type="EMBL" id="PVY39383.1"/>
    </source>
</evidence>
<dbReference type="PANTHER" id="PTHR10030:SF37">
    <property type="entry name" value="ALPHA-L-FUCOSIDASE-RELATED"/>
    <property type="match status" value="1"/>
</dbReference>
<sequence>MNYNNIKNFSRARFGMFLHWGLYSVPAGRWKGERMDYIGEWIQSRFRIPNTEYAALAEQFNPTRFDADEWVKSAKAAGMTYLVFTAKHHDGFAMYHSRVSPYNIVDATPFGRDVLRELAHACERYGMKLGIYYSHCLDWHEADGADPGPDSPKNFGMSWGNDWDYPDWSGKNFSRYFENKALPQVEELLTDYGPVFLMWFDCPLGISEAQGKKLRKLVKSLQPDCLINGRIGHGMGDFGSLGDNQSPAGKSRIPLESAHTLNHTWGYKKDDHNWSNAGHLIDGLLSCNEKDVNYLLNIGPRPDGRLPEASLDILGEVAEWRNRNGVRIEGTGPNPFPQAFPWGYCTLSGSTLQFFVKEHRKEIEISGLRNEVKACNLPFERNGTLLRIALPAERGDDLPLVVKVKTTGKPEIDRTLTLQDGVLILSPASGEIVHGNAAATASGETILGAAAEVLTEKPECSLNDGGALTQWNHPGDGVSWDIRIPEAGSYEFQVVTENRCHSAPWTGGRRVRLEFAGQRLECELREDEKLTSRCYARAISKIGTLTLSGSASGILRLSNLSTNKTEAANMNLTTVRIQQQTRRTK</sequence>
<evidence type="ECO:0000313" key="9">
    <source>
        <dbReference type="Proteomes" id="UP000245959"/>
    </source>
</evidence>
<dbReference type="Gene3D" id="3.20.20.80">
    <property type="entry name" value="Glycosidases"/>
    <property type="match status" value="1"/>
</dbReference>
<dbReference type="OrthoDB" id="107551at2"/>
<dbReference type="Pfam" id="PF01120">
    <property type="entry name" value="Alpha_L_fucos"/>
    <property type="match status" value="1"/>
</dbReference>
<evidence type="ECO:0000256" key="4">
    <source>
        <dbReference type="ARBA" id="ARBA00022729"/>
    </source>
</evidence>
<dbReference type="InterPro" id="IPR016286">
    <property type="entry name" value="FUC_metazoa-typ"/>
</dbReference>
<dbReference type="GO" id="GO:0016139">
    <property type="term" value="P:glycoside catabolic process"/>
    <property type="evidence" value="ECO:0007669"/>
    <property type="project" value="TreeGrafter"/>
</dbReference>
<evidence type="ECO:0000256" key="2">
    <source>
        <dbReference type="ARBA" id="ARBA00007951"/>
    </source>
</evidence>
<keyword evidence="4" id="KW-0732">Signal</keyword>
<evidence type="ECO:0000256" key="1">
    <source>
        <dbReference type="ARBA" id="ARBA00004071"/>
    </source>
</evidence>
<dbReference type="PRINTS" id="PR00741">
    <property type="entry name" value="GLHYDRLASE29"/>
</dbReference>
<dbReference type="InterPro" id="IPR017853">
    <property type="entry name" value="GH"/>
</dbReference>
<dbReference type="GO" id="GO:0006004">
    <property type="term" value="P:fucose metabolic process"/>
    <property type="evidence" value="ECO:0007669"/>
    <property type="project" value="InterPro"/>
</dbReference>
<comment type="similarity">
    <text evidence="2">Belongs to the glycosyl hydrolase 29 family.</text>
</comment>
<keyword evidence="5" id="KW-0378">Hydrolase</keyword>
<dbReference type="PANTHER" id="PTHR10030">
    <property type="entry name" value="ALPHA-L-FUCOSIDASE"/>
    <property type="match status" value="1"/>
</dbReference>
<dbReference type="RefSeq" id="WP_116884739.1">
    <property type="nucleotide sequence ID" value="NZ_CABMMC010000002.1"/>
</dbReference>
<dbReference type="Proteomes" id="UP000245959">
    <property type="component" value="Unassembled WGS sequence"/>
</dbReference>
<evidence type="ECO:0000256" key="5">
    <source>
        <dbReference type="ARBA" id="ARBA00022801"/>
    </source>
</evidence>
<dbReference type="InterPro" id="IPR057739">
    <property type="entry name" value="Glyco_hydro_29_N"/>
</dbReference>